<reference evidence="8" key="1">
    <citation type="submission" date="2020-04" db="EMBL/GenBank/DDBJ databases">
        <title>A desert anoxygenic phototrophic bacterium fixes CO2 using RubisCO under aerobic conditions.</title>
        <authorList>
            <person name="Tang K."/>
        </authorList>
    </citation>
    <scope>NUCLEOTIDE SEQUENCE [LARGE SCALE GENOMIC DNA]</scope>
    <source>
        <strain evidence="8">MIMtkB3</strain>
    </source>
</reference>
<dbReference type="InterPro" id="IPR022907">
    <property type="entry name" value="VapC_family"/>
</dbReference>
<evidence type="ECO:0000256" key="4">
    <source>
        <dbReference type="ARBA" id="ARBA00022801"/>
    </source>
</evidence>
<dbReference type="GO" id="GO:0004540">
    <property type="term" value="F:RNA nuclease activity"/>
    <property type="evidence" value="ECO:0007669"/>
    <property type="project" value="InterPro"/>
</dbReference>
<name>A0A858RA30_9PROT</name>
<dbReference type="Proteomes" id="UP000501891">
    <property type="component" value="Chromosome"/>
</dbReference>
<dbReference type="GO" id="GO:0016787">
    <property type="term" value="F:hydrolase activity"/>
    <property type="evidence" value="ECO:0007669"/>
    <property type="project" value="UniProtKB-KW"/>
</dbReference>
<dbReference type="HAMAP" id="MF_00265">
    <property type="entry name" value="VapC_Nob1"/>
    <property type="match status" value="1"/>
</dbReference>
<keyword evidence="6" id="KW-0800">Toxin</keyword>
<gene>
    <name evidence="6" type="primary">vapC</name>
    <name evidence="8" type="ORF">HHL28_14985</name>
</gene>
<comment type="function">
    <text evidence="6">Toxic component of a toxin-antitoxin (TA) system. An RNase.</text>
</comment>
<keyword evidence="4 6" id="KW-0378">Hydrolase</keyword>
<dbReference type="AlphaFoldDB" id="A0A858RA30"/>
<evidence type="ECO:0000256" key="2">
    <source>
        <dbReference type="ARBA" id="ARBA00022722"/>
    </source>
</evidence>
<evidence type="ECO:0000256" key="5">
    <source>
        <dbReference type="ARBA" id="ARBA00022842"/>
    </source>
</evidence>
<feature type="domain" description="PIN" evidence="7">
    <location>
        <begin position="5"/>
        <end position="126"/>
    </location>
</feature>
<keyword evidence="5 6" id="KW-0460">Magnesium</keyword>
<dbReference type="PANTHER" id="PTHR35901">
    <property type="entry name" value="RIBONUCLEASE VAPC3"/>
    <property type="match status" value="1"/>
</dbReference>
<dbReference type="InterPro" id="IPR002716">
    <property type="entry name" value="PIN_dom"/>
</dbReference>
<keyword evidence="9" id="KW-1185">Reference proteome</keyword>
<dbReference type="GO" id="GO:0090729">
    <property type="term" value="F:toxin activity"/>
    <property type="evidence" value="ECO:0007669"/>
    <property type="project" value="UniProtKB-KW"/>
</dbReference>
<dbReference type="Gene3D" id="3.40.50.1010">
    <property type="entry name" value="5'-nuclease"/>
    <property type="match status" value="1"/>
</dbReference>
<evidence type="ECO:0000259" key="7">
    <source>
        <dbReference type="Pfam" id="PF01850"/>
    </source>
</evidence>
<dbReference type="InterPro" id="IPR029060">
    <property type="entry name" value="PIN-like_dom_sf"/>
</dbReference>
<feature type="binding site" evidence="6">
    <location>
        <position position="7"/>
    </location>
    <ligand>
        <name>Mg(2+)</name>
        <dbReference type="ChEBI" id="CHEBI:18420"/>
    </ligand>
</feature>
<evidence type="ECO:0000256" key="3">
    <source>
        <dbReference type="ARBA" id="ARBA00022723"/>
    </source>
</evidence>
<evidence type="ECO:0000313" key="8">
    <source>
        <dbReference type="EMBL" id="QJE74211.1"/>
    </source>
</evidence>
<dbReference type="KEGG" id="acru:HHL28_14985"/>
<dbReference type="InterPro" id="IPR051619">
    <property type="entry name" value="TypeII_TA_RNase_PINc/VapC"/>
</dbReference>
<evidence type="ECO:0000256" key="1">
    <source>
        <dbReference type="ARBA" id="ARBA00022649"/>
    </source>
</evidence>
<accession>A0A858RA30</accession>
<keyword evidence="2 6" id="KW-0540">Nuclease</keyword>
<keyword evidence="3 6" id="KW-0479">Metal-binding</keyword>
<evidence type="ECO:0000256" key="6">
    <source>
        <dbReference type="HAMAP-Rule" id="MF_00265"/>
    </source>
</evidence>
<sequence>MEKVAVDASVAVKWLVAEDPAEETAAALALRGRLQFVVPAMFSVEVMNVLWLKWRKGLLTEAQCDTAVQALRLIPREVVDAADVAEQALAIARQANHPVYDCAYVAAALAADADAVITADRRFARAFTAWQPEGRRPLPVLALDDARLATLS</sequence>
<dbReference type="Pfam" id="PF01850">
    <property type="entry name" value="PIN"/>
    <property type="match status" value="1"/>
</dbReference>
<evidence type="ECO:0000313" key="9">
    <source>
        <dbReference type="Proteomes" id="UP000501891"/>
    </source>
</evidence>
<dbReference type="GO" id="GO:0000287">
    <property type="term" value="F:magnesium ion binding"/>
    <property type="evidence" value="ECO:0007669"/>
    <property type="project" value="UniProtKB-UniRule"/>
</dbReference>
<dbReference type="EC" id="3.1.-.-" evidence="6"/>
<protein>
    <recommendedName>
        <fullName evidence="6">Ribonuclease VapC</fullName>
        <shortName evidence="6">RNase VapC</shortName>
        <ecNumber evidence="6">3.1.-.-</ecNumber>
    </recommendedName>
    <alternativeName>
        <fullName evidence="6">Toxin VapC</fullName>
    </alternativeName>
</protein>
<dbReference type="CDD" id="cd09873">
    <property type="entry name" value="PIN_Pae0151-like"/>
    <property type="match status" value="1"/>
</dbReference>
<dbReference type="PANTHER" id="PTHR35901:SF1">
    <property type="entry name" value="EXONUCLEASE VAPC9"/>
    <property type="match status" value="1"/>
</dbReference>
<dbReference type="SUPFAM" id="SSF88723">
    <property type="entry name" value="PIN domain-like"/>
    <property type="match status" value="1"/>
</dbReference>
<keyword evidence="1 6" id="KW-1277">Toxin-antitoxin system</keyword>
<organism evidence="8 9">
    <name type="scientific">Aerophototrophica crusticola</name>
    <dbReference type="NCBI Taxonomy" id="1709002"/>
    <lineage>
        <taxon>Bacteria</taxon>
        <taxon>Pseudomonadati</taxon>
        <taxon>Pseudomonadota</taxon>
        <taxon>Alphaproteobacteria</taxon>
        <taxon>Rhodospirillales</taxon>
        <taxon>Rhodospirillaceae</taxon>
        <taxon>Aerophototrophica</taxon>
    </lineage>
</organism>
<dbReference type="EMBL" id="CP051775">
    <property type="protein sequence ID" value="QJE74211.1"/>
    <property type="molecule type" value="Genomic_DNA"/>
</dbReference>
<dbReference type="InterPro" id="IPR044153">
    <property type="entry name" value="PIN_Pae0151-like"/>
</dbReference>
<feature type="binding site" evidence="6">
    <location>
        <position position="101"/>
    </location>
    <ligand>
        <name>Mg(2+)</name>
        <dbReference type="ChEBI" id="CHEBI:18420"/>
    </ligand>
</feature>
<comment type="similarity">
    <text evidence="6">Belongs to the PINc/VapC protein family.</text>
</comment>
<comment type="cofactor">
    <cofactor evidence="6">
        <name>Mg(2+)</name>
        <dbReference type="ChEBI" id="CHEBI:18420"/>
    </cofactor>
</comment>
<proteinExistence type="inferred from homology"/>